<dbReference type="InterPro" id="IPR025714">
    <property type="entry name" value="Methyltranfer_dom"/>
</dbReference>
<dbReference type="GO" id="GO:0032259">
    <property type="term" value="P:methylation"/>
    <property type="evidence" value="ECO:0007669"/>
    <property type="project" value="UniProtKB-KW"/>
</dbReference>
<organism evidence="2 3">
    <name type="scientific">Mycobacterium basiliense</name>
    <dbReference type="NCBI Taxonomy" id="2094119"/>
    <lineage>
        <taxon>Bacteria</taxon>
        <taxon>Bacillati</taxon>
        <taxon>Actinomycetota</taxon>
        <taxon>Actinomycetes</taxon>
        <taxon>Mycobacteriales</taxon>
        <taxon>Mycobacteriaceae</taxon>
        <taxon>Mycobacterium</taxon>
    </lineage>
</organism>
<dbReference type="CDD" id="cd02440">
    <property type="entry name" value="AdoMet_MTases"/>
    <property type="match status" value="1"/>
</dbReference>
<evidence type="ECO:0000259" key="1">
    <source>
        <dbReference type="Pfam" id="PF13847"/>
    </source>
</evidence>
<dbReference type="Pfam" id="PF13847">
    <property type="entry name" value="Methyltransf_31"/>
    <property type="match status" value="1"/>
</dbReference>
<accession>A0A447GJB9</accession>
<gene>
    <name evidence="2" type="primary">ubiE_5</name>
    <name evidence="2" type="ORF">MB901379_04209</name>
</gene>
<evidence type="ECO:0000313" key="3">
    <source>
        <dbReference type="Proteomes" id="UP000269998"/>
    </source>
</evidence>
<dbReference type="OrthoDB" id="9795634at2"/>
<reference evidence="3" key="1">
    <citation type="submission" date="2018-02" db="EMBL/GenBank/DDBJ databases">
        <authorList>
            <person name="Seth-Smith MB H."/>
            <person name="Seth-Smith H."/>
        </authorList>
    </citation>
    <scope>NUCLEOTIDE SEQUENCE [LARGE SCALE GENOMIC DNA]</scope>
</reference>
<dbReference type="Gene3D" id="3.40.50.150">
    <property type="entry name" value="Vaccinia Virus protein VP39"/>
    <property type="match status" value="1"/>
</dbReference>
<dbReference type="EMBL" id="LR130759">
    <property type="protein sequence ID" value="VDM90607.1"/>
    <property type="molecule type" value="Genomic_DNA"/>
</dbReference>
<name>A0A447GJB9_9MYCO</name>
<keyword evidence="3" id="KW-1185">Reference proteome</keyword>
<keyword evidence="2" id="KW-0489">Methyltransferase</keyword>
<dbReference type="AlphaFoldDB" id="A0A447GJB9"/>
<keyword evidence="2" id="KW-0808">Transferase</keyword>
<sequence>MNHQPRAVYTHGHHESVLRSHSWRSAQNSAAYLLGHLRPGIAVLDVGCGPGTITADIAERIAPGQVTAIELKQEILDVARTAAKARNLANITFVTSDVNALDFPDDTFDVVHAHQVLQHVADPVGALREMKRVCAPGGIVAARDADYAGFIWYPQLPGLDRWLQLYRQAARRNGGEPDAGRRLLSWAQRAGFDDISPTGSIWCFATPEDRNWWGQTWAERVLRSDLARPLVDSGLATPVELQDISATWRSWAHAPEGWMAIPHGEILCRV</sequence>
<dbReference type="GO" id="GO:0043770">
    <property type="term" value="F:demethylmenaquinone methyltransferase activity"/>
    <property type="evidence" value="ECO:0007669"/>
    <property type="project" value="UniProtKB-EC"/>
</dbReference>
<dbReference type="InterPro" id="IPR029063">
    <property type="entry name" value="SAM-dependent_MTases_sf"/>
</dbReference>
<proteinExistence type="predicted"/>
<dbReference type="RefSeq" id="WP_158018257.1">
    <property type="nucleotide sequence ID" value="NZ_CBCSKE010000007.1"/>
</dbReference>
<dbReference type="EC" id="2.1.1.163" evidence="2"/>
<protein>
    <submittedName>
        <fullName evidence="2">Demethylmenaquinone methyltransferase</fullName>
        <ecNumber evidence="2">2.1.1.163</ecNumber>
    </submittedName>
</protein>
<dbReference type="SUPFAM" id="SSF53335">
    <property type="entry name" value="S-adenosyl-L-methionine-dependent methyltransferases"/>
    <property type="match status" value="1"/>
</dbReference>
<dbReference type="PANTHER" id="PTHR43591">
    <property type="entry name" value="METHYLTRANSFERASE"/>
    <property type="match status" value="1"/>
</dbReference>
<dbReference type="KEGG" id="mbai:MB901379_04209"/>
<evidence type="ECO:0000313" key="2">
    <source>
        <dbReference type="EMBL" id="VDM90607.1"/>
    </source>
</evidence>
<dbReference type="PANTHER" id="PTHR43591:SF24">
    <property type="entry name" value="2-METHOXY-6-POLYPRENYL-1,4-BENZOQUINOL METHYLASE, MITOCHONDRIAL"/>
    <property type="match status" value="1"/>
</dbReference>
<feature type="domain" description="Methyltransferase" evidence="1">
    <location>
        <begin position="39"/>
        <end position="146"/>
    </location>
</feature>
<dbReference type="Proteomes" id="UP000269998">
    <property type="component" value="Chromosome"/>
</dbReference>